<evidence type="ECO:0008006" key="3">
    <source>
        <dbReference type="Google" id="ProtNLM"/>
    </source>
</evidence>
<protein>
    <recommendedName>
        <fullName evidence="3">Peptidase metallopeptidase domain-containing protein</fullName>
    </recommendedName>
</protein>
<dbReference type="EMBL" id="JAGPXF010000006">
    <property type="protein sequence ID" value="KAH7239423.1"/>
    <property type="molecule type" value="Genomic_DNA"/>
</dbReference>
<name>A0A8K0RVS6_9HYPO</name>
<sequence length="186" mass="21691">MATVNLTSQFTKYPYNTQEEEIQAIPNSLVIGFRPVISRWDINPSRGRKLQYFITAIDQESTHFYLVCQRSREGSNTLARAFFPHKVDQDVIDFERALEDRNVSILKNIFQHEIGHILGLRHDFTVTHDTAKRLWPEKGAVQFLKNDYLIQESDREQTIEFYKLANGFMIGGNPVTDFQSRVHSRN</sequence>
<keyword evidence="2" id="KW-1185">Reference proteome</keyword>
<evidence type="ECO:0000313" key="2">
    <source>
        <dbReference type="Proteomes" id="UP000813427"/>
    </source>
</evidence>
<dbReference type="AlphaFoldDB" id="A0A8K0RVS6"/>
<dbReference type="Proteomes" id="UP000813427">
    <property type="component" value="Unassembled WGS sequence"/>
</dbReference>
<dbReference type="InterPro" id="IPR024079">
    <property type="entry name" value="MetalloPept_cat_dom_sf"/>
</dbReference>
<reference evidence="1" key="1">
    <citation type="journal article" date="2021" name="Nat. Commun.">
        <title>Genetic determinants of endophytism in the Arabidopsis root mycobiome.</title>
        <authorList>
            <person name="Mesny F."/>
            <person name="Miyauchi S."/>
            <person name="Thiergart T."/>
            <person name="Pickel B."/>
            <person name="Atanasova L."/>
            <person name="Karlsson M."/>
            <person name="Huettel B."/>
            <person name="Barry K.W."/>
            <person name="Haridas S."/>
            <person name="Chen C."/>
            <person name="Bauer D."/>
            <person name="Andreopoulos W."/>
            <person name="Pangilinan J."/>
            <person name="LaButti K."/>
            <person name="Riley R."/>
            <person name="Lipzen A."/>
            <person name="Clum A."/>
            <person name="Drula E."/>
            <person name="Henrissat B."/>
            <person name="Kohler A."/>
            <person name="Grigoriev I.V."/>
            <person name="Martin F.M."/>
            <person name="Hacquard S."/>
        </authorList>
    </citation>
    <scope>NUCLEOTIDE SEQUENCE</scope>
    <source>
        <strain evidence="1">MPI-SDFR-AT-0068</strain>
    </source>
</reference>
<organism evidence="1 2">
    <name type="scientific">Fusarium tricinctum</name>
    <dbReference type="NCBI Taxonomy" id="61284"/>
    <lineage>
        <taxon>Eukaryota</taxon>
        <taxon>Fungi</taxon>
        <taxon>Dikarya</taxon>
        <taxon>Ascomycota</taxon>
        <taxon>Pezizomycotina</taxon>
        <taxon>Sordariomycetes</taxon>
        <taxon>Hypocreomycetidae</taxon>
        <taxon>Hypocreales</taxon>
        <taxon>Nectriaceae</taxon>
        <taxon>Fusarium</taxon>
        <taxon>Fusarium tricinctum species complex</taxon>
    </lineage>
</organism>
<dbReference type="OrthoDB" id="406838at2759"/>
<gene>
    <name evidence="1" type="ORF">BKA59DRAFT_495800</name>
</gene>
<dbReference type="Gene3D" id="3.40.390.10">
    <property type="entry name" value="Collagenase (Catalytic Domain)"/>
    <property type="match status" value="1"/>
</dbReference>
<dbReference type="GO" id="GO:0008237">
    <property type="term" value="F:metallopeptidase activity"/>
    <property type="evidence" value="ECO:0007669"/>
    <property type="project" value="InterPro"/>
</dbReference>
<proteinExistence type="predicted"/>
<dbReference type="SUPFAM" id="SSF55486">
    <property type="entry name" value="Metalloproteases ('zincins'), catalytic domain"/>
    <property type="match status" value="1"/>
</dbReference>
<evidence type="ECO:0000313" key="1">
    <source>
        <dbReference type="EMBL" id="KAH7239423.1"/>
    </source>
</evidence>
<comment type="caution">
    <text evidence="1">The sequence shown here is derived from an EMBL/GenBank/DDBJ whole genome shotgun (WGS) entry which is preliminary data.</text>
</comment>
<accession>A0A8K0RVS6</accession>